<dbReference type="EMBL" id="KZ613945">
    <property type="protein sequence ID" value="PMD40391.1"/>
    <property type="molecule type" value="Genomic_DNA"/>
</dbReference>
<reference evidence="1 2" key="1">
    <citation type="submission" date="2016-04" db="EMBL/GenBank/DDBJ databases">
        <title>A degradative enzymes factory behind the ericoid mycorrhizal symbiosis.</title>
        <authorList>
            <consortium name="DOE Joint Genome Institute"/>
            <person name="Martino E."/>
            <person name="Morin E."/>
            <person name="Grelet G."/>
            <person name="Kuo A."/>
            <person name="Kohler A."/>
            <person name="Daghino S."/>
            <person name="Barry K."/>
            <person name="Choi C."/>
            <person name="Cichocki N."/>
            <person name="Clum A."/>
            <person name="Copeland A."/>
            <person name="Hainaut M."/>
            <person name="Haridas S."/>
            <person name="Labutti K."/>
            <person name="Lindquist E."/>
            <person name="Lipzen A."/>
            <person name="Khouja H.-R."/>
            <person name="Murat C."/>
            <person name="Ohm R."/>
            <person name="Olson A."/>
            <person name="Spatafora J."/>
            <person name="Veneault-Fourrey C."/>
            <person name="Henrissat B."/>
            <person name="Grigoriev I."/>
            <person name="Martin F."/>
            <person name="Perotto S."/>
        </authorList>
    </citation>
    <scope>NUCLEOTIDE SEQUENCE [LARGE SCALE GENOMIC DNA]</scope>
    <source>
        <strain evidence="1 2">F</strain>
    </source>
</reference>
<dbReference type="Proteomes" id="UP000235786">
    <property type="component" value="Unassembled WGS sequence"/>
</dbReference>
<accession>A0A2J6RPF0</accession>
<gene>
    <name evidence="1" type="ORF">L207DRAFT_582597</name>
</gene>
<dbReference type="AlphaFoldDB" id="A0A2J6RPF0"/>
<evidence type="ECO:0000313" key="1">
    <source>
        <dbReference type="EMBL" id="PMD40391.1"/>
    </source>
</evidence>
<keyword evidence="2" id="KW-1185">Reference proteome</keyword>
<organism evidence="1 2">
    <name type="scientific">Hyaloscypha variabilis (strain UAMH 11265 / GT02V1 / F)</name>
    <name type="common">Meliniomyces variabilis</name>
    <dbReference type="NCBI Taxonomy" id="1149755"/>
    <lineage>
        <taxon>Eukaryota</taxon>
        <taxon>Fungi</taxon>
        <taxon>Dikarya</taxon>
        <taxon>Ascomycota</taxon>
        <taxon>Pezizomycotina</taxon>
        <taxon>Leotiomycetes</taxon>
        <taxon>Helotiales</taxon>
        <taxon>Hyaloscyphaceae</taxon>
        <taxon>Hyaloscypha</taxon>
        <taxon>Hyaloscypha variabilis</taxon>
    </lineage>
</organism>
<sequence>MPSDEGASENESSLSSMITAWDIDANKANGDHENIIPPPLEKMSTSTDHFLKEDSPVEHTRYITTLSAPSTTADLGLRSATSFTDINCLNQRLDYLSIDLPDCFEFVELVTKWTPHARSAVRDSKTKDQNLDVEKDLESLVLNTIVDMDKIECSPVSGELALDVTIDDTEAAKPLSKKVNDPSLASADAFQNAFQSHSQGMHNSQIFVTLAGTECEAQLDFQSSLNCNTAA</sequence>
<proteinExistence type="predicted"/>
<name>A0A2J6RPF0_HYAVF</name>
<evidence type="ECO:0000313" key="2">
    <source>
        <dbReference type="Proteomes" id="UP000235786"/>
    </source>
</evidence>
<protein>
    <submittedName>
        <fullName evidence="1">Uncharacterized protein</fullName>
    </submittedName>
</protein>